<evidence type="ECO:0000256" key="3">
    <source>
        <dbReference type="ARBA" id="ARBA00022737"/>
    </source>
</evidence>
<dbReference type="Proteomes" id="UP001216139">
    <property type="component" value="Chromosome"/>
</dbReference>
<protein>
    <submittedName>
        <fullName evidence="5">Acetyltransferase</fullName>
    </submittedName>
</protein>
<keyword evidence="2" id="KW-0808">Transferase</keyword>
<dbReference type="Gene3D" id="3.40.50.20">
    <property type="match status" value="1"/>
</dbReference>
<evidence type="ECO:0000256" key="2">
    <source>
        <dbReference type="ARBA" id="ARBA00022679"/>
    </source>
</evidence>
<dbReference type="Gene3D" id="2.160.10.10">
    <property type="entry name" value="Hexapeptide repeat proteins"/>
    <property type="match status" value="1"/>
</dbReference>
<evidence type="ECO:0000313" key="5">
    <source>
        <dbReference type="EMBL" id="WCT10610.1"/>
    </source>
</evidence>
<dbReference type="InterPro" id="IPR018357">
    <property type="entry name" value="Hexapep_transf_CS"/>
</dbReference>
<dbReference type="PANTHER" id="PTHR43300:SF7">
    <property type="entry name" value="UDP-N-ACETYLBACILLOSAMINE N-ACETYLTRANSFERASE"/>
    <property type="match status" value="1"/>
</dbReference>
<dbReference type="RefSeq" id="WP_273628800.1">
    <property type="nucleotide sequence ID" value="NZ_CP117167.1"/>
</dbReference>
<dbReference type="SUPFAM" id="SSF51161">
    <property type="entry name" value="Trimeric LpxA-like enzymes"/>
    <property type="match status" value="1"/>
</dbReference>
<name>A0ABY7T2D6_9SPHI</name>
<gene>
    <name evidence="5" type="ORF">PQO05_17885</name>
</gene>
<dbReference type="InterPro" id="IPR001451">
    <property type="entry name" value="Hexapep"/>
</dbReference>
<keyword evidence="3" id="KW-0677">Repeat</keyword>
<dbReference type="InterPro" id="IPR050179">
    <property type="entry name" value="Trans_hexapeptide_repeat"/>
</dbReference>
<dbReference type="PANTHER" id="PTHR43300">
    <property type="entry name" value="ACETYLTRANSFERASE"/>
    <property type="match status" value="1"/>
</dbReference>
<dbReference type="Pfam" id="PF00132">
    <property type="entry name" value="Hexapep"/>
    <property type="match status" value="2"/>
</dbReference>
<evidence type="ECO:0000256" key="4">
    <source>
        <dbReference type="ARBA" id="ARBA00023315"/>
    </source>
</evidence>
<proteinExistence type="inferred from homology"/>
<evidence type="ECO:0000313" key="6">
    <source>
        <dbReference type="Proteomes" id="UP001216139"/>
    </source>
</evidence>
<dbReference type="PROSITE" id="PS00101">
    <property type="entry name" value="HEXAPEP_TRANSFERASES"/>
    <property type="match status" value="1"/>
</dbReference>
<dbReference type="InterPro" id="IPR020019">
    <property type="entry name" value="AcTrfase_PglD-like"/>
</dbReference>
<reference evidence="5 6" key="1">
    <citation type="submission" date="2023-02" db="EMBL/GenBank/DDBJ databases">
        <title>Genome sequence of Mucilaginibacter jinjuensis strain KACC 16571.</title>
        <authorList>
            <person name="Kim S."/>
            <person name="Heo J."/>
            <person name="Kwon S.-W."/>
        </authorList>
    </citation>
    <scope>NUCLEOTIDE SEQUENCE [LARGE SCALE GENOMIC DNA]</scope>
    <source>
        <strain evidence="5 6">KACC 16571</strain>
    </source>
</reference>
<keyword evidence="6" id="KW-1185">Reference proteome</keyword>
<dbReference type="NCBIfam" id="TIGR03570">
    <property type="entry name" value="NeuD_NnaD"/>
    <property type="match status" value="1"/>
</dbReference>
<keyword evidence="4" id="KW-0012">Acyltransferase</keyword>
<dbReference type="CDD" id="cd03360">
    <property type="entry name" value="LbH_AT_putative"/>
    <property type="match status" value="1"/>
</dbReference>
<comment type="similarity">
    <text evidence="1">Belongs to the transferase hexapeptide repeat family.</text>
</comment>
<accession>A0ABY7T2D6</accession>
<sequence>MDKIVIWGASGQAIVLEELLAATPVKITAFFENNEAIQSPIETIPIYYFEAGFERWLSSIEEPSKYFYSVAIGGNNGNVRAKIGEMFKKAGLKPYTAIHHTAFVAGNSVIGEGAQILANSNVCARAKIGKYCILNTASSVDHECIIGDNVHIGPGAKLAGCITVGDNSFIGTNATVLPRIIIGKNVIIGAGAVVTKNVADDAVIVGNPGRQLIK</sequence>
<dbReference type="InterPro" id="IPR011004">
    <property type="entry name" value="Trimer_LpxA-like_sf"/>
</dbReference>
<organism evidence="5 6">
    <name type="scientific">Mucilaginibacter jinjuensis</name>
    <dbReference type="NCBI Taxonomy" id="1176721"/>
    <lineage>
        <taxon>Bacteria</taxon>
        <taxon>Pseudomonadati</taxon>
        <taxon>Bacteroidota</taxon>
        <taxon>Sphingobacteriia</taxon>
        <taxon>Sphingobacteriales</taxon>
        <taxon>Sphingobacteriaceae</taxon>
        <taxon>Mucilaginibacter</taxon>
    </lineage>
</organism>
<evidence type="ECO:0000256" key="1">
    <source>
        <dbReference type="ARBA" id="ARBA00007274"/>
    </source>
</evidence>
<dbReference type="EMBL" id="CP117167">
    <property type="protein sequence ID" value="WCT10610.1"/>
    <property type="molecule type" value="Genomic_DNA"/>
</dbReference>